<gene>
    <name evidence="7" type="ORF">B0I36DRAFT_247795</name>
</gene>
<evidence type="ECO:0000256" key="1">
    <source>
        <dbReference type="ARBA" id="ARBA00022723"/>
    </source>
</evidence>
<dbReference type="EMBL" id="JAGTJQ010000007">
    <property type="protein sequence ID" value="KAH7027923.1"/>
    <property type="molecule type" value="Genomic_DNA"/>
</dbReference>
<feature type="compositionally biased region" description="Polar residues" evidence="5">
    <location>
        <begin position="1"/>
        <end position="10"/>
    </location>
</feature>
<dbReference type="AlphaFoldDB" id="A0A9P9BNN3"/>
<reference evidence="7" key="1">
    <citation type="journal article" date="2021" name="Nat. Commun.">
        <title>Genetic determinants of endophytism in the Arabidopsis root mycobiome.</title>
        <authorList>
            <person name="Mesny F."/>
            <person name="Miyauchi S."/>
            <person name="Thiergart T."/>
            <person name="Pickel B."/>
            <person name="Atanasova L."/>
            <person name="Karlsson M."/>
            <person name="Huettel B."/>
            <person name="Barry K.W."/>
            <person name="Haridas S."/>
            <person name="Chen C."/>
            <person name="Bauer D."/>
            <person name="Andreopoulos W."/>
            <person name="Pangilinan J."/>
            <person name="LaButti K."/>
            <person name="Riley R."/>
            <person name="Lipzen A."/>
            <person name="Clum A."/>
            <person name="Drula E."/>
            <person name="Henrissat B."/>
            <person name="Kohler A."/>
            <person name="Grigoriev I.V."/>
            <person name="Martin F.M."/>
            <person name="Hacquard S."/>
        </authorList>
    </citation>
    <scope>NUCLEOTIDE SEQUENCE</scope>
    <source>
        <strain evidence="7">MPI-CAGE-CH-0230</strain>
    </source>
</reference>
<keyword evidence="2 4" id="KW-0863">Zinc-finger</keyword>
<dbReference type="PROSITE" id="PS51266">
    <property type="entry name" value="ZF_CHY"/>
    <property type="match status" value="1"/>
</dbReference>
<comment type="caution">
    <text evidence="7">The sequence shown here is derived from an EMBL/GenBank/DDBJ whole genome shotgun (WGS) entry which is preliminary data.</text>
</comment>
<sequence length="693" mass="76993">MISTANTSGTPAGRRQAVPEAPSNRVVSKPVSDAQARDPRKYQLEQIKRRFSLRQTNLQNGTTLLAFNLKPSDPDFPFDLDLLDCELLVPAAYPDAAAAPVLKVKNKDIPRGFAINIEQGWDKLVEERREATLLALTNALDRSLETYLSEKKQDTVTLMSFKDTRHLESETTTLGKQQPPVKNVQEPSGPVSLPSRSYLPEPSYTKDEINAAKARRAQETRQLEARMSRLSMYQRSSDGVVYTLPLEPRRRTELPTGLQAVQSVQLIVPLLYPLQPLRVLLNDVESKDAEAVEELFAKRAAQQTQMSLMSHINFLSQNMHLMVKQAQQQEAKQRQEAAAAAKAAADLGTSTAQSEKMPVTSSSHGKTHIQVIPRPPEWIWIDKADDTESSDDSWDELDSDEGGVAVNPQEPSTAPLHQPERGTAISFPSIELHGIELFQVALLSLSVKCERCRTINDLTGLRPGLEKSSSCKKCATPFATTFRPEMVHQGSTRAGFIDVSGCTVADMLPSTFIPTCSTCSTASPGLVSVRGDVTNNVCRECHNKFSFKIPDVKFLAITRGATLPPSAGPRRKLEKLGLHVGEQLPDRGSCPHYKRSYRWFRFSCCSKVHPCDKCHDEAEDHINEWANRMICGWCSREQNYAVEACGFCGRSVIGKKGRGFWEGGKGTRDKTKMSRKDPRKYKRVGGGETKKKD</sequence>
<feature type="compositionally biased region" description="Basic and acidic residues" evidence="5">
    <location>
        <begin position="665"/>
        <end position="676"/>
    </location>
</feature>
<keyword evidence="3" id="KW-0862">Zinc</keyword>
<feature type="compositionally biased region" description="Acidic residues" evidence="5">
    <location>
        <begin position="387"/>
        <end position="401"/>
    </location>
</feature>
<dbReference type="OrthoDB" id="10253329at2759"/>
<feature type="compositionally biased region" description="Low complexity" evidence="5">
    <location>
        <begin position="328"/>
        <end position="345"/>
    </location>
</feature>
<dbReference type="SUPFAM" id="SSF161219">
    <property type="entry name" value="CHY zinc finger-like"/>
    <property type="match status" value="1"/>
</dbReference>
<proteinExistence type="predicted"/>
<dbReference type="GO" id="GO:0008270">
    <property type="term" value="F:zinc ion binding"/>
    <property type="evidence" value="ECO:0007669"/>
    <property type="project" value="UniProtKB-KW"/>
</dbReference>
<accession>A0A9P9BNN3</accession>
<keyword evidence="8" id="KW-1185">Reference proteome</keyword>
<evidence type="ECO:0000256" key="4">
    <source>
        <dbReference type="PROSITE-ProRule" id="PRU00601"/>
    </source>
</evidence>
<feature type="region of interest" description="Disordered" evidence="5">
    <location>
        <begin position="387"/>
        <end position="420"/>
    </location>
</feature>
<evidence type="ECO:0000256" key="3">
    <source>
        <dbReference type="ARBA" id="ARBA00022833"/>
    </source>
</evidence>
<dbReference type="RefSeq" id="XP_046010722.1">
    <property type="nucleotide sequence ID" value="XM_046150333.1"/>
</dbReference>
<feature type="region of interest" description="Disordered" evidence="5">
    <location>
        <begin position="1"/>
        <end position="38"/>
    </location>
</feature>
<feature type="region of interest" description="Disordered" evidence="5">
    <location>
        <begin position="659"/>
        <end position="693"/>
    </location>
</feature>
<dbReference type="InterPro" id="IPR008913">
    <property type="entry name" value="Znf_CHY"/>
</dbReference>
<organism evidence="7 8">
    <name type="scientific">Microdochium trichocladiopsis</name>
    <dbReference type="NCBI Taxonomy" id="1682393"/>
    <lineage>
        <taxon>Eukaryota</taxon>
        <taxon>Fungi</taxon>
        <taxon>Dikarya</taxon>
        <taxon>Ascomycota</taxon>
        <taxon>Pezizomycotina</taxon>
        <taxon>Sordariomycetes</taxon>
        <taxon>Xylariomycetidae</taxon>
        <taxon>Xylariales</taxon>
        <taxon>Microdochiaceae</taxon>
        <taxon>Microdochium</taxon>
    </lineage>
</organism>
<dbReference type="InterPro" id="IPR037274">
    <property type="entry name" value="Znf_CHY_sf"/>
</dbReference>
<name>A0A9P9BNN3_9PEZI</name>
<evidence type="ECO:0000256" key="2">
    <source>
        <dbReference type="ARBA" id="ARBA00022771"/>
    </source>
</evidence>
<evidence type="ECO:0000313" key="8">
    <source>
        <dbReference type="Proteomes" id="UP000756346"/>
    </source>
</evidence>
<evidence type="ECO:0000256" key="5">
    <source>
        <dbReference type="SAM" id="MobiDB-lite"/>
    </source>
</evidence>
<feature type="region of interest" description="Disordered" evidence="5">
    <location>
        <begin position="168"/>
        <end position="203"/>
    </location>
</feature>
<feature type="domain" description="CHY-type" evidence="6">
    <location>
        <begin position="583"/>
        <end position="650"/>
    </location>
</feature>
<protein>
    <submittedName>
        <fullName evidence="7">CHY zinc finger domain protein</fullName>
    </submittedName>
</protein>
<dbReference type="Proteomes" id="UP000756346">
    <property type="component" value="Unassembled WGS sequence"/>
</dbReference>
<keyword evidence="1" id="KW-0479">Metal-binding</keyword>
<feature type="region of interest" description="Disordered" evidence="5">
    <location>
        <begin position="328"/>
        <end position="368"/>
    </location>
</feature>
<feature type="compositionally biased region" description="Polar residues" evidence="5">
    <location>
        <begin position="348"/>
        <end position="364"/>
    </location>
</feature>
<evidence type="ECO:0000313" key="7">
    <source>
        <dbReference type="EMBL" id="KAH7027923.1"/>
    </source>
</evidence>
<evidence type="ECO:0000259" key="6">
    <source>
        <dbReference type="PROSITE" id="PS51266"/>
    </source>
</evidence>
<dbReference type="GeneID" id="70179879"/>
<dbReference type="Pfam" id="PF05495">
    <property type="entry name" value="zf-CHY"/>
    <property type="match status" value="1"/>
</dbReference>